<keyword evidence="3" id="KW-0540">Nuclease</keyword>
<dbReference type="InterPro" id="IPR004843">
    <property type="entry name" value="Calcineurin-like_PHP"/>
</dbReference>
<dbReference type="AlphaFoldDB" id="A0A8J3A0A7"/>
<dbReference type="InterPro" id="IPR014576">
    <property type="entry name" value="Pesterase_YhaO"/>
</dbReference>
<gene>
    <name evidence="3" type="ORF">GCM10007096_39550</name>
</gene>
<evidence type="ECO:0000313" key="4">
    <source>
        <dbReference type="Proteomes" id="UP000656813"/>
    </source>
</evidence>
<name>A0A8J3A0A7_9BACL</name>
<dbReference type="InterPro" id="IPR050535">
    <property type="entry name" value="DNA_Repair-Maintenance_Comp"/>
</dbReference>
<sequence length="407" mass="47048">MSITFIHAADLHLDRPFKGLSSLPQALKARVRESTFTALDRLVETAREQSVDFVILAGDIFDEANRSLRAQLHLKRACQSLEEQNIEVFMSHGNHDPLNGEWHEITYGENVHVFGSAPEVLGFNRPGKPKVNLYGFSYETRHITESMLSLYQRKSNADFHIGLLHGSIKGNTDHDVYAPFTVQELLEKDFDYWALGHIHQRLALQQEPPIHYPGSLQGLSAKETGDKGFYLVQLEEQGSEMTFISAADIIWQHLELSMGEVETMDHLVTKLKEVKEKSRLHSQGVLLRLQLKKSNHLKALLEEEFVEELLEVLREGEEERRDFVWPYTIQSSLTQDYDYEQLRKESHFLGDLIRLSENIESVPSLDELYKHVRARQYLEPLRESDQRQLIKEAERLLIEVLHKEITS</sequence>
<dbReference type="PANTHER" id="PTHR30337:SF7">
    <property type="entry name" value="PHOSPHOESTERASE"/>
    <property type="match status" value="1"/>
</dbReference>
<evidence type="ECO:0000313" key="3">
    <source>
        <dbReference type="EMBL" id="GGH88072.1"/>
    </source>
</evidence>
<dbReference type="PANTHER" id="PTHR30337">
    <property type="entry name" value="COMPONENT OF ATP-DEPENDENT DSDNA EXONUCLEASE"/>
    <property type="match status" value="1"/>
</dbReference>
<dbReference type="Gene3D" id="3.60.21.10">
    <property type="match status" value="1"/>
</dbReference>
<dbReference type="InterPro" id="IPR029052">
    <property type="entry name" value="Metallo-depent_PP-like"/>
</dbReference>
<organism evidence="3 4">
    <name type="scientific">Pullulanibacillus pueri</name>
    <dbReference type="NCBI Taxonomy" id="1437324"/>
    <lineage>
        <taxon>Bacteria</taxon>
        <taxon>Bacillati</taxon>
        <taxon>Bacillota</taxon>
        <taxon>Bacilli</taxon>
        <taxon>Bacillales</taxon>
        <taxon>Sporolactobacillaceae</taxon>
        <taxon>Pullulanibacillus</taxon>
    </lineage>
</organism>
<dbReference type="EMBL" id="BMFV01000046">
    <property type="protein sequence ID" value="GGH88072.1"/>
    <property type="molecule type" value="Genomic_DNA"/>
</dbReference>
<reference evidence="3" key="1">
    <citation type="journal article" date="2014" name="Int. J. Syst. Evol. Microbiol.">
        <title>Complete genome sequence of Corynebacterium casei LMG S-19264T (=DSM 44701T), isolated from a smear-ripened cheese.</title>
        <authorList>
            <consortium name="US DOE Joint Genome Institute (JGI-PGF)"/>
            <person name="Walter F."/>
            <person name="Albersmeier A."/>
            <person name="Kalinowski J."/>
            <person name="Ruckert C."/>
        </authorList>
    </citation>
    <scope>NUCLEOTIDE SEQUENCE</scope>
    <source>
        <strain evidence="3">CGMCC 1.12777</strain>
    </source>
</reference>
<keyword evidence="4" id="KW-1185">Reference proteome</keyword>
<dbReference type="RefSeq" id="WP_188499108.1">
    <property type="nucleotide sequence ID" value="NZ_BMFV01000046.1"/>
</dbReference>
<dbReference type="CDD" id="cd00840">
    <property type="entry name" value="MPP_Mre11_N"/>
    <property type="match status" value="1"/>
</dbReference>
<evidence type="ECO:0000259" key="2">
    <source>
        <dbReference type="Pfam" id="PF00149"/>
    </source>
</evidence>
<keyword evidence="1" id="KW-0378">Hydrolase</keyword>
<accession>A0A8J3A0A7</accession>
<dbReference type="InterPro" id="IPR041796">
    <property type="entry name" value="Mre11_N"/>
</dbReference>
<protein>
    <submittedName>
        <fullName evidence="3">DNA repair exonuclease</fullName>
    </submittedName>
</protein>
<dbReference type="PIRSF" id="PIRSF033091">
    <property type="entry name" value="Pesterase_YhaO"/>
    <property type="match status" value="1"/>
</dbReference>
<proteinExistence type="predicted"/>
<keyword evidence="3" id="KW-0269">Exonuclease</keyword>
<dbReference type="Proteomes" id="UP000656813">
    <property type="component" value="Unassembled WGS sequence"/>
</dbReference>
<comment type="caution">
    <text evidence="3">The sequence shown here is derived from an EMBL/GenBank/DDBJ whole genome shotgun (WGS) entry which is preliminary data.</text>
</comment>
<dbReference type="GO" id="GO:0004527">
    <property type="term" value="F:exonuclease activity"/>
    <property type="evidence" value="ECO:0007669"/>
    <property type="project" value="UniProtKB-KW"/>
</dbReference>
<feature type="domain" description="Calcineurin-like phosphoesterase" evidence="2">
    <location>
        <begin position="4"/>
        <end position="200"/>
    </location>
</feature>
<reference evidence="3" key="2">
    <citation type="submission" date="2020-09" db="EMBL/GenBank/DDBJ databases">
        <authorList>
            <person name="Sun Q."/>
            <person name="Zhou Y."/>
        </authorList>
    </citation>
    <scope>NUCLEOTIDE SEQUENCE</scope>
    <source>
        <strain evidence="3">CGMCC 1.12777</strain>
    </source>
</reference>
<dbReference type="Pfam" id="PF00149">
    <property type="entry name" value="Metallophos"/>
    <property type="match status" value="1"/>
</dbReference>
<evidence type="ECO:0000256" key="1">
    <source>
        <dbReference type="ARBA" id="ARBA00022801"/>
    </source>
</evidence>
<dbReference type="SUPFAM" id="SSF56300">
    <property type="entry name" value="Metallo-dependent phosphatases"/>
    <property type="match status" value="1"/>
</dbReference>